<sequence>MKLGQKVLINHYLRRIWKESGAKCWETILIETKEVLLIGIRTLSDGIMQWEGDYYSYSPTNFFKGYLVVNDLKRKPFFVKEILLS</sequence>
<reference evidence="1" key="1">
    <citation type="journal article" date="2015" name="Nature">
        <title>Complex archaea that bridge the gap between prokaryotes and eukaryotes.</title>
        <authorList>
            <person name="Spang A."/>
            <person name="Saw J.H."/>
            <person name="Jorgensen S.L."/>
            <person name="Zaremba-Niedzwiedzka K."/>
            <person name="Martijn J."/>
            <person name="Lind A.E."/>
            <person name="van Eijk R."/>
            <person name="Schleper C."/>
            <person name="Guy L."/>
            <person name="Ettema T.J."/>
        </authorList>
    </citation>
    <scope>NUCLEOTIDE SEQUENCE</scope>
</reference>
<comment type="caution">
    <text evidence="1">The sequence shown here is derived from an EMBL/GenBank/DDBJ whole genome shotgun (WGS) entry which is preliminary data.</text>
</comment>
<protein>
    <submittedName>
        <fullName evidence="1">Uncharacterized protein</fullName>
    </submittedName>
</protein>
<organism evidence="1">
    <name type="scientific">marine sediment metagenome</name>
    <dbReference type="NCBI Taxonomy" id="412755"/>
    <lineage>
        <taxon>unclassified sequences</taxon>
        <taxon>metagenomes</taxon>
        <taxon>ecological metagenomes</taxon>
    </lineage>
</organism>
<dbReference type="AlphaFoldDB" id="A0A0F9M2F1"/>
<accession>A0A0F9M2F1</accession>
<evidence type="ECO:0000313" key="1">
    <source>
        <dbReference type="EMBL" id="KKM99868.1"/>
    </source>
</evidence>
<proteinExistence type="predicted"/>
<gene>
    <name evidence="1" type="ORF">LCGC14_1143460</name>
</gene>
<name>A0A0F9M2F1_9ZZZZ</name>
<dbReference type="EMBL" id="LAZR01005447">
    <property type="protein sequence ID" value="KKM99868.1"/>
    <property type="molecule type" value="Genomic_DNA"/>
</dbReference>